<evidence type="ECO:0000313" key="3">
    <source>
        <dbReference type="Proteomes" id="UP000250266"/>
    </source>
</evidence>
<dbReference type="Pfam" id="PF11905">
    <property type="entry name" value="DUF3425"/>
    <property type="match status" value="1"/>
</dbReference>
<proteinExistence type="predicted"/>
<protein>
    <recommendedName>
        <fullName evidence="4">BZIP domain-containing protein</fullName>
    </recommendedName>
</protein>
<dbReference type="InterPro" id="IPR021833">
    <property type="entry name" value="DUF3425"/>
</dbReference>
<sequence>MSDAGATGVSDEVPSPGDPDRKRVLNVLAQRRYRQRRRQRIAALEAQAKVASRSRDEQLPSPSSTSSDAVQQYGDAETEKIVHVDPEIRTETPAGSTGFDESVLNAAYNEDFSMLGLDQDALALELNSFPNFDSPPFATPSSQFLQANPTIHFPLSKDNSLDLPLFSTLRAALTIATLLDCTDCVYDPFALRTLQPSPHLPPSLQPTDAQLRIPHHPLLDILPWPSVRSKLVCAFALPASLRPPNARDIETAIMGIVADMDDTAEGFRVAGQNELDGDSWEVGEAFFKNWWWCLDRGVVERSNRLRARRGAPRLRLRSGSI</sequence>
<feature type="region of interest" description="Disordered" evidence="1">
    <location>
        <begin position="1"/>
        <end position="24"/>
    </location>
</feature>
<dbReference type="PANTHER" id="PTHR38116">
    <property type="entry name" value="CHROMOSOME 7, WHOLE GENOME SHOTGUN SEQUENCE"/>
    <property type="match status" value="1"/>
</dbReference>
<dbReference type="Proteomes" id="UP000250266">
    <property type="component" value="Unassembled WGS sequence"/>
</dbReference>
<dbReference type="InterPro" id="IPR046347">
    <property type="entry name" value="bZIP_sf"/>
</dbReference>
<feature type="compositionally biased region" description="Polar residues" evidence="1">
    <location>
        <begin position="60"/>
        <end position="70"/>
    </location>
</feature>
<evidence type="ECO:0000256" key="1">
    <source>
        <dbReference type="SAM" id="MobiDB-lite"/>
    </source>
</evidence>
<reference evidence="2 3" key="1">
    <citation type="journal article" date="2016" name="Nat. Commun.">
        <title>Ectomycorrhizal ecology is imprinted in the genome of the dominant symbiotic fungus Cenococcum geophilum.</title>
        <authorList>
            <consortium name="DOE Joint Genome Institute"/>
            <person name="Peter M."/>
            <person name="Kohler A."/>
            <person name="Ohm R.A."/>
            <person name="Kuo A."/>
            <person name="Krutzmann J."/>
            <person name="Morin E."/>
            <person name="Arend M."/>
            <person name="Barry K.W."/>
            <person name="Binder M."/>
            <person name="Choi C."/>
            <person name="Clum A."/>
            <person name="Copeland A."/>
            <person name="Grisel N."/>
            <person name="Haridas S."/>
            <person name="Kipfer T."/>
            <person name="LaButti K."/>
            <person name="Lindquist E."/>
            <person name="Lipzen A."/>
            <person name="Maire R."/>
            <person name="Meier B."/>
            <person name="Mihaltcheva S."/>
            <person name="Molinier V."/>
            <person name="Murat C."/>
            <person name="Poggeler S."/>
            <person name="Quandt C.A."/>
            <person name="Sperisen C."/>
            <person name="Tritt A."/>
            <person name="Tisserant E."/>
            <person name="Crous P.W."/>
            <person name="Henrissat B."/>
            <person name="Nehls U."/>
            <person name="Egli S."/>
            <person name="Spatafora J.W."/>
            <person name="Grigoriev I.V."/>
            <person name="Martin F.M."/>
        </authorList>
    </citation>
    <scope>NUCLEOTIDE SEQUENCE [LARGE SCALE GENOMIC DNA]</scope>
    <source>
        <strain evidence="2 3">CBS 459.81</strain>
    </source>
</reference>
<gene>
    <name evidence="2" type="ORF">K432DRAFT_406410</name>
</gene>
<dbReference type="AlphaFoldDB" id="A0A8E2E6Y1"/>
<dbReference type="EMBL" id="KV745055">
    <property type="protein sequence ID" value="OCK78517.1"/>
    <property type="molecule type" value="Genomic_DNA"/>
</dbReference>
<keyword evidence="3" id="KW-1185">Reference proteome</keyword>
<dbReference type="GO" id="GO:0003700">
    <property type="term" value="F:DNA-binding transcription factor activity"/>
    <property type="evidence" value="ECO:0007669"/>
    <property type="project" value="InterPro"/>
</dbReference>
<dbReference type="PANTHER" id="PTHR38116:SF9">
    <property type="entry name" value="BZIP DOMAIN-CONTAINING PROTEIN"/>
    <property type="match status" value="1"/>
</dbReference>
<evidence type="ECO:0000313" key="2">
    <source>
        <dbReference type="EMBL" id="OCK78517.1"/>
    </source>
</evidence>
<evidence type="ECO:0008006" key="4">
    <source>
        <dbReference type="Google" id="ProtNLM"/>
    </source>
</evidence>
<accession>A0A8E2E6Y1</accession>
<organism evidence="2 3">
    <name type="scientific">Lepidopterella palustris CBS 459.81</name>
    <dbReference type="NCBI Taxonomy" id="1314670"/>
    <lineage>
        <taxon>Eukaryota</taxon>
        <taxon>Fungi</taxon>
        <taxon>Dikarya</taxon>
        <taxon>Ascomycota</taxon>
        <taxon>Pezizomycotina</taxon>
        <taxon>Dothideomycetes</taxon>
        <taxon>Pleosporomycetidae</taxon>
        <taxon>Mytilinidiales</taxon>
        <taxon>Argynnaceae</taxon>
        <taxon>Lepidopterella</taxon>
    </lineage>
</organism>
<dbReference type="OrthoDB" id="5973539at2759"/>
<feature type="region of interest" description="Disordered" evidence="1">
    <location>
        <begin position="45"/>
        <end position="73"/>
    </location>
</feature>
<name>A0A8E2E6Y1_9PEZI</name>
<dbReference type="SUPFAM" id="SSF57959">
    <property type="entry name" value="Leucine zipper domain"/>
    <property type="match status" value="1"/>
</dbReference>